<keyword evidence="2" id="KW-0067">ATP-binding</keyword>
<dbReference type="GO" id="GO:0005524">
    <property type="term" value="F:ATP binding"/>
    <property type="evidence" value="ECO:0007669"/>
    <property type="project" value="UniProtKB-KW"/>
</dbReference>
<dbReference type="Proteomes" id="UP000021175">
    <property type="component" value="Unassembled WGS sequence"/>
</dbReference>
<name>A0AB73AMC5_BACFG</name>
<dbReference type="GO" id="GO:0003676">
    <property type="term" value="F:nucleic acid binding"/>
    <property type="evidence" value="ECO:0007669"/>
    <property type="project" value="InterPro"/>
</dbReference>
<feature type="coiled-coil region" evidence="3">
    <location>
        <begin position="1265"/>
        <end position="1292"/>
    </location>
</feature>
<dbReference type="SMART" id="SM00490">
    <property type="entry name" value="HELICc"/>
    <property type="match status" value="1"/>
</dbReference>
<keyword evidence="6" id="KW-0378">Hydrolase</keyword>
<evidence type="ECO:0000256" key="1">
    <source>
        <dbReference type="ARBA" id="ARBA00022741"/>
    </source>
</evidence>
<dbReference type="PANTHER" id="PTHR47957">
    <property type="entry name" value="ATP-DEPENDENT HELICASE HRQ1"/>
    <property type="match status" value="1"/>
</dbReference>
<dbReference type="RefSeq" id="WP_032577266.1">
    <property type="nucleotide sequence ID" value="NZ_JGEU01000034.1"/>
</dbReference>
<evidence type="ECO:0000256" key="2">
    <source>
        <dbReference type="ARBA" id="ARBA00022840"/>
    </source>
</evidence>
<dbReference type="EMBL" id="JGEU01000034">
    <property type="protein sequence ID" value="EYB10318.1"/>
    <property type="molecule type" value="Genomic_DNA"/>
</dbReference>
<gene>
    <name evidence="6" type="ORF">M119_2656</name>
</gene>
<accession>A0AB73AMC5</accession>
<proteinExistence type="predicted"/>
<evidence type="ECO:0000259" key="5">
    <source>
        <dbReference type="PROSITE" id="PS51194"/>
    </source>
</evidence>
<dbReference type="PROSITE" id="PS51194">
    <property type="entry name" value="HELICASE_CTER"/>
    <property type="match status" value="1"/>
</dbReference>
<feature type="domain" description="Helicase C-terminal" evidence="5">
    <location>
        <begin position="997"/>
        <end position="1177"/>
    </location>
</feature>
<evidence type="ECO:0000313" key="7">
    <source>
        <dbReference type="Proteomes" id="UP000021175"/>
    </source>
</evidence>
<evidence type="ECO:0000313" key="6">
    <source>
        <dbReference type="EMBL" id="EYB10318.1"/>
    </source>
</evidence>
<sequence length="2048" mass="230828">MNMNYFSFYNKAKELLIDSLASLWFKGQAREQEYIKRVLTEDEPLFAEPVFQSIFPWEESVYSFEAHSSKLGLLTSSFVNALSNEGIDKDLRFPLDRHPYKHQTESWRTMLSPRPQTIVVTSGTGSGKTECFMIPVLQDLAKTNMKDCVQAIFLYPLNALMKSQQKRIHAWCKALPEKVTYAIYNGETDKENRSDRYTAPHYPQLVTRPQIRRTPPQILFTNPTMLNYMLVRAEDHEILEKSKGKLKWILLDEAHTYIGSSAAELSLQIRRVLDAFGVTIDQVNFAVTSATIGDESDPKTMIKLKTFVSQLTGKPFEDIKIIGGKRIIPELNKGIAEEQLSKINKRFGIRLTYSDIERLRKKLNSSPVLKVKEIGSILDKKIGINVDASLEIIDALGEKVKNLNEGSGFGALLPTRAHFFVRSISGVYVCTNPDCQRHKGYRLPIGSLTTYQNINCPVCKSKMLELATCSSCGSPIVVGETSTTKGFRMHTNIIDLDNTLFYEQKEDLIDSEDMENIENVEQNEADGFSRFFFAIPEKLCLRKNATCTSHIFNHRNGKIELAPENNESSKGITPLERGESTPVRYQSLRHSGDNHVLCPHCGNNLSELKKLDYLRISATQIGRTLATLLLDNAEAIGSNDAGVVYEGRKYIAFTDSRQGSARSAMGLNQDVERSWIRASIFHKLADMRLNDVKPGGLTPDEEAEYNAYLSIRGCLPALLLEKFKQLEEKKNGVPVIPSPEEVSWSQISQPLENDSNFRKLYEHVDKARGRKNFRNATDYLKALLVDQFGWIPKRANSLETMGFVRLVYPTLKNAKCPTLLIQKRCTDTDWQNFLKICMDYVIRGGRHYMLSGAYKDYLTQNKYCSPIYPSNSELRKNGNPVSKWFKVNVSQKGVDENQNRLVLLLCAVLGYDDISQISQTKIADINSMLDAAWDFLKQNVLEATDAENQGYMLDLTGDKVKLQLIEKGYLCPVDNVIIDTPFCGYSPRMNGYIGRENFDRFKIQTEFVNPFFPFKFAEQIEENVTEWIEKNLFDQKAAGVFGVMNYRVLASKPIFISAEHSAQQSSEDLDRYEKEFNEGKINILSCSTTMEMGVDISGITEVVMNNVPPKSSNYLQRAGRAGRRSETKALALTVCAPNPIGTHTWNNPDYPITHVTETPLLKLESRQLIQRHVNAMVFASFVADQGGIRVTATLRDFFVKAEGMSFYDKFLNYIDSVISGNVERLQRAYSKLIKGTSLAQITLPDAAQVVKKDIAAVHNVFDAHNGALEKALESLRNESETANAIKAIEKQEENLLKTSMLSYLAENSFLPSAGIPIGLVECLLGGKEKVDGSSPTLHISQAISSYAPGNPVVKNEWVYEPSGIRLKTKYDDSTSRYIIQNCTHCGYTTITYGSAKTDCPKCGRHGTMHGIKDISLSIEQRFTEVVEPAAFSVAWDSTPIRKMGTLGGMNFIQPILLEMDAWQPKTNSAKMSIRCSTPRSEILFYNKGASGYGYAFCPYCGRMKSEKSPDSTERMMPHHKHLLASTPCLGGENDGTAVRRHVLLVGRYQTDFVEIKFHDKNNNLIEDSETLYSLGVILSRKLTELLGVNDGEIEFGYDVINHSIFIYDTALGGAGYSLLFREYKDEVLKMALEALERCDCERSCTKCLIDRRSQWYLNYLNRTKALEWLRQEIKARIAPKEILRLIPDSHTVTSDITTEFYQLTRNKDISCIKIFVNDNISQWDAEAFPFKKILTELSLEGVDVAFILPSVPDVKSLSSADSATLIAEVFKNDFKGLENTLPAELLPLMVVIMNDGTVKTYFGKNIDTSYSKNWGSGDVFITTQLNSLSYADINRMQLLNTFSSGDTSFMFDYRITEHSSLGHFFDSLKNPEVENWNRIVSNLQGKTVSVEYSDRYLKTPLGCMLLAKMISGLKNEADLNVVSIKVIVTNIVSMDDSDVAVNAIKDFTNGEKRNLFLKNAISELTGIEPEIQDTGYVEHERCLTVKADNAELCIRPDAGIARGWVPFGRDNAECADCDFREDWNMDLELFNKQQRGAGILYTISYKQP</sequence>
<comment type="caution">
    <text evidence="6">The sequence shown here is derived from an EMBL/GenBank/DDBJ whole genome shotgun (WGS) entry which is preliminary data.</text>
</comment>
<dbReference type="GO" id="GO:0006289">
    <property type="term" value="P:nucleotide-excision repair"/>
    <property type="evidence" value="ECO:0007669"/>
    <property type="project" value="TreeGrafter"/>
</dbReference>
<dbReference type="InterPro" id="IPR001650">
    <property type="entry name" value="Helicase_C-like"/>
</dbReference>
<dbReference type="Pfam" id="PF09369">
    <property type="entry name" value="MZB"/>
    <property type="match status" value="1"/>
</dbReference>
<reference evidence="6 7" key="1">
    <citation type="submission" date="2014-02" db="EMBL/GenBank/DDBJ databases">
        <authorList>
            <person name="Sears C."/>
            <person name="Carroll K."/>
            <person name="Sack B.R."/>
            <person name="Qadri F."/>
            <person name="Myers L.L."/>
            <person name="Chung G.-T."/>
            <person name="Escheverria P."/>
            <person name="Fraser C.M."/>
            <person name="Sadzewicz L."/>
            <person name="Shefchek K.A."/>
            <person name="Tallon L."/>
            <person name="Das S.P."/>
            <person name="Daugherty S."/>
            <person name="Mongodin E.F."/>
        </authorList>
    </citation>
    <scope>NUCLEOTIDE SEQUENCE [LARGE SCALE GENOMIC DNA]</scope>
    <source>
        <strain evidence="6 7">3783N1-6</strain>
    </source>
</reference>
<dbReference type="CDD" id="cd20335">
    <property type="entry name" value="BRcat_RBR"/>
    <property type="match status" value="1"/>
</dbReference>
<evidence type="ECO:0000259" key="4">
    <source>
        <dbReference type="PROSITE" id="PS51192"/>
    </source>
</evidence>
<dbReference type="SUPFAM" id="SSF52540">
    <property type="entry name" value="P-loop containing nucleoside triphosphate hydrolases"/>
    <property type="match status" value="2"/>
</dbReference>
<dbReference type="InterPro" id="IPR011545">
    <property type="entry name" value="DEAD/DEAH_box_helicase_dom"/>
</dbReference>
<dbReference type="SMART" id="SM00487">
    <property type="entry name" value="DEXDc"/>
    <property type="match status" value="1"/>
</dbReference>
<dbReference type="Pfam" id="PF00271">
    <property type="entry name" value="Helicase_C"/>
    <property type="match status" value="1"/>
</dbReference>
<dbReference type="InterPro" id="IPR018973">
    <property type="entry name" value="MZB"/>
</dbReference>
<dbReference type="Gene3D" id="3.40.50.300">
    <property type="entry name" value="P-loop containing nucleotide triphosphate hydrolases"/>
    <property type="match status" value="2"/>
</dbReference>
<keyword evidence="3" id="KW-0175">Coiled coil</keyword>
<keyword evidence="1" id="KW-0547">Nucleotide-binding</keyword>
<feature type="domain" description="Helicase ATP-binding" evidence="4">
    <location>
        <begin position="109"/>
        <end position="310"/>
    </location>
</feature>
<protein>
    <submittedName>
        <fullName evidence="6">DEAD/DEAH box helicase family protein</fullName>
    </submittedName>
</protein>
<evidence type="ECO:0000256" key="3">
    <source>
        <dbReference type="SAM" id="Coils"/>
    </source>
</evidence>
<dbReference type="GO" id="GO:0043138">
    <property type="term" value="F:3'-5' DNA helicase activity"/>
    <property type="evidence" value="ECO:0007669"/>
    <property type="project" value="TreeGrafter"/>
</dbReference>
<dbReference type="GO" id="GO:0036297">
    <property type="term" value="P:interstrand cross-link repair"/>
    <property type="evidence" value="ECO:0007669"/>
    <property type="project" value="TreeGrafter"/>
</dbReference>
<dbReference type="Pfam" id="PF00270">
    <property type="entry name" value="DEAD"/>
    <property type="match status" value="1"/>
</dbReference>
<dbReference type="PANTHER" id="PTHR47957:SF3">
    <property type="entry name" value="ATP-DEPENDENT HELICASE HRQ1"/>
    <property type="match status" value="1"/>
</dbReference>
<organism evidence="6 7">
    <name type="scientific">Bacteroides fragilis str. 3783N1-6</name>
    <dbReference type="NCBI Taxonomy" id="1339310"/>
    <lineage>
        <taxon>Bacteria</taxon>
        <taxon>Pseudomonadati</taxon>
        <taxon>Bacteroidota</taxon>
        <taxon>Bacteroidia</taxon>
        <taxon>Bacteroidales</taxon>
        <taxon>Bacteroidaceae</taxon>
        <taxon>Bacteroides</taxon>
    </lineage>
</organism>
<dbReference type="PROSITE" id="PS51192">
    <property type="entry name" value="HELICASE_ATP_BIND_1"/>
    <property type="match status" value="1"/>
</dbReference>
<dbReference type="InterPro" id="IPR014001">
    <property type="entry name" value="Helicase_ATP-bd"/>
</dbReference>
<dbReference type="InterPro" id="IPR027417">
    <property type="entry name" value="P-loop_NTPase"/>
</dbReference>
<keyword evidence="6" id="KW-0347">Helicase</keyword>